<evidence type="ECO:0000313" key="4">
    <source>
        <dbReference type="Proteomes" id="UP001202479"/>
    </source>
</evidence>
<feature type="coiled-coil region" evidence="1">
    <location>
        <begin position="161"/>
        <end position="192"/>
    </location>
</feature>
<feature type="coiled-coil region" evidence="1">
    <location>
        <begin position="374"/>
        <end position="472"/>
    </location>
</feature>
<feature type="coiled-coil region" evidence="1">
    <location>
        <begin position="692"/>
        <end position="749"/>
    </location>
</feature>
<dbReference type="InterPro" id="IPR024527">
    <property type="entry name" value="Eisosome1"/>
</dbReference>
<feature type="region of interest" description="Disordered" evidence="2">
    <location>
        <begin position="857"/>
        <end position="880"/>
    </location>
</feature>
<name>A0AAI9WZ51_9ASCO</name>
<evidence type="ECO:0000256" key="1">
    <source>
        <dbReference type="SAM" id="Coils"/>
    </source>
</evidence>
<comment type="caution">
    <text evidence="3">The sequence shown here is derived from an EMBL/GenBank/DDBJ whole genome shotgun (WGS) entry which is preliminary data.</text>
</comment>
<dbReference type="AlphaFoldDB" id="A0AAI9WZ51"/>
<evidence type="ECO:0000313" key="3">
    <source>
        <dbReference type="EMBL" id="KAI3405694.1"/>
    </source>
</evidence>
<feature type="compositionally biased region" description="Basic and acidic residues" evidence="2">
    <location>
        <begin position="71"/>
        <end position="85"/>
    </location>
</feature>
<evidence type="ECO:0008006" key="5">
    <source>
        <dbReference type="Google" id="ProtNLM"/>
    </source>
</evidence>
<feature type="compositionally biased region" description="Low complexity" evidence="2">
    <location>
        <begin position="905"/>
        <end position="917"/>
    </location>
</feature>
<reference evidence="3" key="1">
    <citation type="journal article" date="2022" name="DNA Res.">
        <title>Genome analysis of five recently described species of the CUG-Ser clade uncovers Candida theae as a new hybrid lineage with pathogenic potential in the Candida parapsilosis species complex.</title>
        <authorList>
            <person name="Mixao V."/>
            <person name="Del Olmo V."/>
            <person name="Hegedusova E."/>
            <person name="Saus E."/>
            <person name="Pryszcz L."/>
            <person name="Cillingova A."/>
            <person name="Nosek J."/>
            <person name="Gabaldon T."/>
        </authorList>
    </citation>
    <scope>NUCLEOTIDE SEQUENCE</scope>
    <source>
        <strain evidence="3">CBS 10844</strain>
    </source>
</reference>
<feature type="region of interest" description="Disordered" evidence="2">
    <location>
        <begin position="134"/>
        <end position="153"/>
    </location>
</feature>
<feature type="compositionally biased region" description="Polar residues" evidence="2">
    <location>
        <begin position="774"/>
        <end position="788"/>
    </location>
</feature>
<dbReference type="EMBL" id="JAHUZD010000028">
    <property type="protein sequence ID" value="KAI3405694.1"/>
    <property type="molecule type" value="Genomic_DNA"/>
</dbReference>
<feature type="region of interest" description="Disordered" evidence="2">
    <location>
        <begin position="71"/>
        <end position="110"/>
    </location>
</feature>
<protein>
    <recommendedName>
        <fullName evidence="5">Eisosome protein 1</fullName>
    </recommendedName>
</protein>
<gene>
    <name evidence="3" type="ORF">KGF56_001713</name>
</gene>
<evidence type="ECO:0000256" key="2">
    <source>
        <dbReference type="SAM" id="MobiDB-lite"/>
    </source>
</evidence>
<feature type="compositionally biased region" description="Polar residues" evidence="2">
    <location>
        <begin position="1"/>
        <end position="27"/>
    </location>
</feature>
<feature type="compositionally biased region" description="Basic and acidic residues" evidence="2">
    <location>
        <begin position="93"/>
        <end position="107"/>
    </location>
</feature>
<dbReference type="GeneID" id="73379330"/>
<feature type="compositionally biased region" description="Basic and acidic residues" evidence="2">
    <location>
        <begin position="580"/>
        <end position="677"/>
    </location>
</feature>
<dbReference type="RefSeq" id="XP_049181439.1">
    <property type="nucleotide sequence ID" value="XM_049322865.1"/>
</dbReference>
<keyword evidence="4" id="KW-1185">Reference proteome</keyword>
<proteinExistence type="predicted"/>
<sequence>MSDTAIETAKQPPQSRLKQLASRSSWVSPFRSHSEDGDVNAKKKVNLHKQFREENKVEKIKVPIKFAHHPTLEAEARKKKLESSKKAASATEPAKKEGDDKVVDEPAIKGAKSENIVVPSSELEVSATDVVPSSELEVSTTDVVPSPELEVSTTDVVSSPIADAENAANENHQEYENKIEDAKNTIREVNENAQVHLEGNDDIEKLIKENPVDLDVEPSTKYEPVDLPNRDILEKLKDKPVLLQHYKELNATAIGALAHDIDDPKKVINLGSGLRMTQEQLMDMAAKRVAPVITSINEEVSKTRQEDEIRREQALEAKVKKHEGKLKSDFDKHVAQLNKKKDTFNQGIDRKLLNIENLKKRSTDTAKNFETTTKKEIETAKKEFEEREEKAAKQHVTDKENLEKNHEELLATKKQELEDAKLGQEKATQEIDELQERKLDLDNQNSELADEIEKLSATLNEKNVQLDELRSKYEIHAKAIDANLSESKVLDEKIDSYNNDVDKKKKVHKGLLAEIGVLSAALGAYASKLSDLDSDKKERTQRLADAKSKMSNWQQEKDRLAEEAARDHERKRAQATQEYETQKHQEELERIKQKDKEARLRREEEERQAKLKAEEEKRIAEEEAKKAQLEAEKEAEAKKLKEKKQKEEAVNAEIKKKEANQKSLEDERNIHDSLYEKGTYEGGEEAYRAAQKNRLRDEVSNLKKIRDLREEKATYTNEDPKLTEIDGLIQERENAIEKLNKEQAESKKKIETVPKEALQNKGAIEKKSYEETPVVSNQKKNNATANEATESKSDRSRAAGAAAGAAAGVTTGSVFADAKDHGFDIPTTNNNTAADYNVNKISQNYSNKEASVPKFEDSGAAAADAKDHGFDIPTTNNNTAADYNVNKISQNYSNKEASVPKFEDSGAAATGTTTTSAPKEDKTVGGVNGKDAGSKSNPFRGATHHDDASWDVQSVYEMISDGEFESHKQNPDYFEISEEEYDKHKQMEKEVTLVEKIV</sequence>
<feature type="compositionally biased region" description="Basic and acidic residues" evidence="2">
    <location>
        <begin position="32"/>
        <end position="41"/>
    </location>
</feature>
<accession>A0AAI9WZ51</accession>
<feature type="region of interest" description="Disordered" evidence="2">
    <location>
        <begin position="894"/>
        <end position="946"/>
    </location>
</feature>
<feature type="region of interest" description="Disordered" evidence="2">
    <location>
        <begin position="1"/>
        <end position="42"/>
    </location>
</feature>
<feature type="region of interest" description="Disordered" evidence="2">
    <location>
        <begin position="761"/>
        <end position="803"/>
    </location>
</feature>
<dbReference type="Pfam" id="PF12757">
    <property type="entry name" value="Eisosome1"/>
    <property type="match status" value="1"/>
</dbReference>
<dbReference type="Proteomes" id="UP001202479">
    <property type="component" value="Unassembled WGS sequence"/>
</dbReference>
<feature type="compositionally biased region" description="Basic and acidic residues" evidence="2">
    <location>
        <begin position="555"/>
        <end position="572"/>
    </location>
</feature>
<feature type="compositionally biased region" description="Basic and acidic residues" evidence="2">
    <location>
        <begin position="532"/>
        <end position="548"/>
    </location>
</feature>
<organism evidence="3 4">
    <name type="scientific">Candida oxycetoniae</name>
    <dbReference type="NCBI Taxonomy" id="497107"/>
    <lineage>
        <taxon>Eukaryota</taxon>
        <taxon>Fungi</taxon>
        <taxon>Dikarya</taxon>
        <taxon>Ascomycota</taxon>
        <taxon>Saccharomycotina</taxon>
        <taxon>Pichiomycetes</taxon>
        <taxon>Debaryomycetaceae</taxon>
        <taxon>Candida/Lodderomyces clade</taxon>
        <taxon>Candida</taxon>
    </lineage>
</organism>
<feature type="region of interest" description="Disordered" evidence="2">
    <location>
        <begin position="532"/>
        <end position="677"/>
    </location>
</feature>
<keyword evidence="1" id="KW-0175">Coiled coil</keyword>